<dbReference type="AlphaFoldDB" id="A0A7W8G047"/>
<reference evidence="3 4" key="1">
    <citation type="submission" date="2020-08" db="EMBL/GenBank/DDBJ databases">
        <title>Genomic Encyclopedia of Type Strains, Phase IV (KMG-IV): sequencing the most valuable type-strain genomes for metagenomic binning, comparative biology and taxonomic classification.</title>
        <authorList>
            <person name="Goeker M."/>
        </authorList>
    </citation>
    <scope>NUCLEOTIDE SEQUENCE [LARGE SCALE GENOMIC DNA]</scope>
    <source>
        <strain evidence="3 4">DSM 24163</strain>
    </source>
</reference>
<keyword evidence="2" id="KW-0732">Signal</keyword>
<dbReference type="EMBL" id="JACHHP010000001">
    <property type="protein sequence ID" value="MBB5207338.1"/>
    <property type="molecule type" value="Genomic_DNA"/>
</dbReference>
<dbReference type="Proteomes" id="UP000521199">
    <property type="component" value="Unassembled WGS sequence"/>
</dbReference>
<evidence type="ECO:0000256" key="2">
    <source>
        <dbReference type="SAM" id="SignalP"/>
    </source>
</evidence>
<organism evidence="3 4">
    <name type="scientific">Chiayiivirga flava</name>
    <dbReference type="NCBI Taxonomy" id="659595"/>
    <lineage>
        <taxon>Bacteria</taxon>
        <taxon>Pseudomonadati</taxon>
        <taxon>Pseudomonadota</taxon>
        <taxon>Gammaproteobacteria</taxon>
        <taxon>Lysobacterales</taxon>
        <taxon>Lysobacteraceae</taxon>
        <taxon>Chiayiivirga</taxon>
    </lineage>
</organism>
<keyword evidence="4" id="KW-1185">Reference proteome</keyword>
<feature type="signal peptide" evidence="2">
    <location>
        <begin position="1"/>
        <end position="16"/>
    </location>
</feature>
<protein>
    <submittedName>
        <fullName evidence="3">Uncharacterized protein</fullName>
    </submittedName>
</protein>
<evidence type="ECO:0000313" key="3">
    <source>
        <dbReference type="EMBL" id="MBB5207338.1"/>
    </source>
</evidence>
<feature type="region of interest" description="Disordered" evidence="1">
    <location>
        <begin position="167"/>
        <end position="190"/>
    </location>
</feature>
<accession>A0A7W8G047</accession>
<dbReference type="RefSeq" id="WP_183959850.1">
    <property type="nucleotide sequence ID" value="NZ_JACHHP010000001.1"/>
</dbReference>
<proteinExistence type="predicted"/>
<evidence type="ECO:0000256" key="1">
    <source>
        <dbReference type="SAM" id="MobiDB-lite"/>
    </source>
</evidence>
<feature type="chain" id="PRO_5030795659" evidence="2">
    <location>
        <begin position="17"/>
        <end position="465"/>
    </location>
</feature>
<comment type="caution">
    <text evidence="3">The sequence shown here is derived from an EMBL/GenBank/DDBJ whole genome shotgun (WGS) entry which is preliminary data.</text>
</comment>
<sequence length="465" mass="49274">MTATLLAQLCVTATQAAPDTAASAAPTATFEPEPELDAAELVQPSLLSGPGYTVAPKAQVLGYQARFVVRTGYGEIPAESVEMLAVRVAEMPAVEAIHDASVSRVLAQSAVDTAKDGGSALWQVVRHPVATAKGLPQGVARYFGRKWRQLAERASKLGDKAWQRIGQEGNPYRNADGPMTATRVGDAPRKSWYDKPRKELGSLARGELSFGRARRAWARTLGIDPGTSNPLIAPRLDALAWSAVGGGQIGGLALGQLGGTVTGALGDAGRVNDAVWQLDPVDLRARNRGRISMWCTDETLLRRFLRHGPFGGARQTALVEQMRDLQPASGCNALLETALMAGTEQEARFVVNAIALLNQHLGDAAHGGDLVPIGATLAFRAPDGELLLPLPVDHLAWTKEIQDFFDADGVRGAKRTALVTGAISLRAQHELTERGFSLVPHLPYPGAPGYAPSPADPARVAQATP</sequence>
<name>A0A7W8G047_9GAMM</name>
<gene>
    <name evidence="3" type="ORF">HNQ52_000854</name>
</gene>
<evidence type="ECO:0000313" key="4">
    <source>
        <dbReference type="Proteomes" id="UP000521199"/>
    </source>
</evidence>